<reference evidence="1" key="1">
    <citation type="journal article" date="2014" name="Front. Microbiol.">
        <title>High frequency of phylogenetically diverse reductive dehalogenase-homologous genes in deep subseafloor sedimentary metagenomes.</title>
        <authorList>
            <person name="Kawai M."/>
            <person name="Futagami T."/>
            <person name="Toyoda A."/>
            <person name="Takaki Y."/>
            <person name="Nishi S."/>
            <person name="Hori S."/>
            <person name="Arai W."/>
            <person name="Tsubouchi T."/>
            <person name="Morono Y."/>
            <person name="Uchiyama I."/>
            <person name="Ito T."/>
            <person name="Fujiyama A."/>
            <person name="Inagaki F."/>
            <person name="Takami H."/>
        </authorList>
    </citation>
    <scope>NUCLEOTIDE SEQUENCE</scope>
    <source>
        <strain evidence="1">Expedition CK06-06</strain>
    </source>
</reference>
<accession>X0T6T2</accession>
<dbReference type="AlphaFoldDB" id="X0T6T2"/>
<sequence>GYKNKSQYNESIAKEIVEGIEEEEEEWKDILKKL</sequence>
<proteinExistence type="predicted"/>
<gene>
    <name evidence="1" type="ORF">S01H1_16587</name>
</gene>
<comment type="caution">
    <text evidence="1">The sequence shown here is derived from an EMBL/GenBank/DDBJ whole genome shotgun (WGS) entry which is preliminary data.</text>
</comment>
<name>X0T6T2_9ZZZZ</name>
<organism evidence="1">
    <name type="scientific">marine sediment metagenome</name>
    <dbReference type="NCBI Taxonomy" id="412755"/>
    <lineage>
        <taxon>unclassified sequences</taxon>
        <taxon>metagenomes</taxon>
        <taxon>ecological metagenomes</taxon>
    </lineage>
</organism>
<evidence type="ECO:0000313" key="1">
    <source>
        <dbReference type="EMBL" id="GAF83011.1"/>
    </source>
</evidence>
<feature type="non-terminal residue" evidence="1">
    <location>
        <position position="1"/>
    </location>
</feature>
<protein>
    <submittedName>
        <fullName evidence="1">Uncharacterized protein</fullName>
    </submittedName>
</protein>
<dbReference type="EMBL" id="BARS01008733">
    <property type="protein sequence ID" value="GAF83011.1"/>
    <property type="molecule type" value="Genomic_DNA"/>
</dbReference>